<name>A0A060ZW94_9ACTN</name>
<proteinExistence type="predicted"/>
<evidence type="ECO:0000313" key="3">
    <source>
        <dbReference type="Proteomes" id="UP000756710"/>
    </source>
</evidence>
<reference evidence="2 3" key="2">
    <citation type="submission" date="2021-03" db="EMBL/GenBank/DDBJ databases">
        <title>Genomic Encyclopedia of Type Strains, Phase IV (KMG-IV): sequencing the most valuable type-strain genomes for metagenomic binning, comparative biology and taxonomic classification.</title>
        <authorList>
            <person name="Goeker M."/>
        </authorList>
    </citation>
    <scope>NUCLEOTIDE SEQUENCE [LARGE SCALE GENOMIC DNA]</scope>
    <source>
        <strain evidence="2 3">DSM 41954</strain>
    </source>
</reference>
<accession>A0A060ZW94</accession>
<dbReference type="EMBL" id="LK022848">
    <property type="protein sequence ID" value="CDR10486.1"/>
    <property type="molecule type" value="Genomic_DNA"/>
</dbReference>
<protein>
    <submittedName>
        <fullName evidence="1">Uncharacterized protein</fullName>
    </submittedName>
</protein>
<dbReference type="Proteomes" id="UP000756710">
    <property type="component" value="Unassembled WGS sequence"/>
</dbReference>
<dbReference type="GeneID" id="32467430"/>
<keyword evidence="3" id="KW-1185">Reference proteome</keyword>
<dbReference type="RefSeq" id="WP_044576324.1">
    <property type="nucleotide sequence ID" value="NZ_BAABDR010000060.1"/>
</dbReference>
<sequence>MRTTPPTNDEIDAWLTVLSAQGHLHRAQSGPDESWTVWRTPSSTPHTLHHPVLALDYIAELLRAVRRNGSTVQTVRHRR</sequence>
<organism evidence="1">
    <name type="scientific">Streptomyces iranensis</name>
    <dbReference type="NCBI Taxonomy" id="576784"/>
    <lineage>
        <taxon>Bacteria</taxon>
        <taxon>Bacillati</taxon>
        <taxon>Actinomycetota</taxon>
        <taxon>Actinomycetes</taxon>
        <taxon>Kitasatosporales</taxon>
        <taxon>Streptomycetaceae</taxon>
        <taxon>Streptomyces</taxon>
        <taxon>Streptomyces violaceusniger group</taxon>
    </lineage>
</organism>
<gene>
    <name evidence="2" type="ORF">J2Z30_000587</name>
    <name evidence="1" type="ORF">SIRAN6957</name>
</gene>
<dbReference type="HOGENOM" id="CLU_2686290_0_0_11"/>
<dbReference type="EMBL" id="JAGGLR010000001">
    <property type="protein sequence ID" value="MBP2059591.1"/>
    <property type="molecule type" value="Genomic_DNA"/>
</dbReference>
<evidence type="ECO:0000313" key="1">
    <source>
        <dbReference type="EMBL" id="CDR10486.1"/>
    </source>
</evidence>
<reference evidence="1" key="1">
    <citation type="submission" date="2014-05" db="EMBL/GenBank/DDBJ databases">
        <authorList>
            <person name="Horn Fabian"/>
        </authorList>
    </citation>
    <scope>NUCLEOTIDE SEQUENCE</scope>
</reference>
<evidence type="ECO:0000313" key="2">
    <source>
        <dbReference type="EMBL" id="MBP2059591.1"/>
    </source>
</evidence>
<dbReference type="AlphaFoldDB" id="A0A060ZW94"/>